<dbReference type="InterPro" id="IPR018060">
    <property type="entry name" value="HTH_AraC"/>
</dbReference>
<evidence type="ECO:0000313" key="6">
    <source>
        <dbReference type="Proteomes" id="UP000461288"/>
    </source>
</evidence>
<evidence type="ECO:0000313" key="5">
    <source>
        <dbReference type="EMBL" id="MWK59369.1"/>
    </source>
</evidence>
<dbReference type="Pfam" id="PF12833">
    <property type="entry name" value="HTH_18"/>
    <property type="match status" value="1"/>
</dbReference>
<dbReference type="AlphaFoldDB" id="A0A1I0URN6"/>
<protein>
    <submittedName>
        <fullName evidence="5">Helix-turn-helix domain-containing protein</fullName>
    </submittedName>
</protein>
<dbReference type="PANTHER" id="PTHR11019">
    <property type="entry name" value="HTH-TYPE TRANSCRIPTIONAL REGULATOR NIMR"/>
    <property type="match status" value="1"/>
</dbReference>
<dbReference type="CDD" id="cd06124">
    <property type="entry name" value="cupin_NimR-like_N"/>
    <property type="match status" value="1"/>
</dbReference>
<keyword evidence="3" id="KW-0238">DNA-binding</keyword>
<dbReference type="InterPro" id="IPR011051">
    <property type="entry name" value="RmlC_Cupin_sf"/>
</dbReference>
<dbReference type="PROSITE" id="PS01124">
    <property type="entry name" value="HTH_ARAC_FAMILY_2"/>
    <property type="match status" value="1"/>
</dbReference>
<dbReference type="Gene3D" id="1.10.10.60">
    <property type="entry name" value="Homeodomain-like"/>
    <property type="match status" value="1"/>
</dbReference>
<keyword evidence="2" id="KW-0805">Transcription regulation</keyword>
<keyword evidence="4" id="KW-0804">Transcription</keyword>
<dbReference type="GO" id="GO:0003700">
    <property type="term" value="F:DNA-binding transcription factor activity"/>
    <property type="evidence" value="ECO:0007669"/>
    <property type="project" value="InterPro"/>
</dbReference>
<dbReference type="PANTHER" id="PTHR11019:SF159">
    <property type="entry name" value="TRANSCRIPTIONAL REGULATOR-RELATED"/>
    <property type="match status" value="1"/>
</dbReference>
<dbReference type="Proteomes" id="UP000461288">
    <property type="component" value="Unassembled WGS sequence"/>
</dbReference>
<name>A0A1I0URN6_9GAMM</name>
<dbReference type="InterPro" id="IPR018062">
    <property type="entry name" value="HTH_AraC-typ_CS"/>
</dbReference>
<dbReference type="SMART" id="SM00342">
    <property type="entry name" value="HTH_ARAC"/>
    <property type="match status" value="1"/>
</dbReference>
<keyword evidence="1" id="KW-0678">Repressor</keyword>
<evidence type="ECO:0000256" key="1">
    <source>
        <dbReference type="ARBA" id="ARBA00022491"/>
    </source>
</evidence>
<proteinExistence type="predicted"/>
<dbReference type="GO" id="GO:0043565">
    <property type="term" value="F:sequence-specific DNA binding"/>
    <property type="evidence" value="ECO:0007669"/>
    <property type="project" value="InterPro"/>
</dbReference>
<sequence length="260" mass="28852">MFIDHLPQGRIGAVALDYPDGAHVDLHLHNQAQFLYAAQGLMRLVTEAGAWVIPPTRAVWIPPGIEHQIFMSGQVQMRTLFIAADAAPPNLDACCVLAVPPLLRELILRLVALEAGDTDDEHRSLVQRLILHEIAALERMPLHLPMPQDRRLQAICLALLETPESTRTLDDWSLEVGASTRTLSRLFAQELGMSFNDWRQQLRLTEALPRLLAGHGVQQVAHDLGYGSGRAFSAMFRRLLGENPREYVASLGLLATLEKG</sequence>
<dbReference type="RefSeq" id="WP_074973443.1">
    <property type="nucleotide sequence ID" value="NZ_FOJP01000023.1"/>
</dbReference>
<dbReference type="GO" id="GO:0009893">
    <property type="term" value="P:positive regulation of metabolic process"/>
    <property type="evidence" value="ECO:0007669"/>
    <property type="project" value="UniProtKB-ARBA"/>
</dbReference>
<evidence type="ECO:0000256" key="4">
    <source>
        <dbReference type="ARBA" id="ARBA00023163"/>
    </source>
</evidence>
<organism evidence="5 6">
    <name type="scientific">Metapseudomonas otitidis</name>
    <dbReference type="NCBI Taxonomy" id="319939"/>
    <lineage>
        <taxon>Bacteria</taxon>
        <taxon>Pseudomonadati</taxon>
        <taxon>Pseudomonadota</taxon>
        <taxon>Gammaproteobacteria</taxon>
        <taxon>Pseudomonadales</taxon>
        <taxon>Pseudomonadaceae</taxon>
        <taxon>Metapseudomonas</taxon>
    </lineage>
</organism>
<dbReference type="STRING" id="319939.SAMN05216263_12311"/>
<dbReference type="SUPFAM" id="SSF51182">
    <property type="entry name" value="RmlC-like cupins"/>
    <property type="match status" value="1"/>
</dbReference>
<dbReference type="InterPro" id="IPR014710">
    <property type="entry name" value="RmlC-like_jellyroll"/>
</dbReference>
<dbReference type="EMBL" id="WTFN01000093">
    <property type="protein sequence ID" value="MWK59369.1"/>
    <property type="molecule type" value="Genomic_DNA"/>
</dbReference>
<evidence type="ECO:0000256" key="2">
    <source>
        <dbReference type="ARBA" id="ARBA00023015"/>
    </source>
</evidence>
<dbReference type="PROSITE" id="PS00041">
    <property type="entry name" value="HTH_ARAC_FAMILY_1"/>
    <property type="match status" value="1"/>
</dbReference>
<comment type="caution">
    <text evidence="5">The sequence shown here is derived from an EMBL/GenBank/DDBJ whole genome shotgun (WGS) entry which is preliminary data.</text>
</comment>
<reference evidence="5 6" key="1">
    <citation type="submission" date="2019-12" db="EMBL/GenBank/DDBJ databases">
        <title>Draft genome sequence of Pseudomonas otitidis recovered from a chicken carcass.</title>
        <authorList>
            <person name="Vieira T.R."/>
            <person name="Oliviera E.F.C."/>
            <person name="Silva N.M.V."/>
            <person name="Sambrano G.E."/>
            <person name="Cibulski S.P."/>
            <person name="Cardoso M.R.I."/>
        </authorList>
    </citation>
    <scope>NUCLEOTIDE SEQUENCE [LARGE SCALE GENOMIC DNA]</scope>
    <source>
        <strain evidence="5 6">25_K</strain>
    </source>
</reference>
<evidence type="ECO:0000256" key="3">
    <source>
        <dbReference type="ARBA" id="ARBA00023125"/>
    </source>
</evidence>
<gene>
    <name evidence="5" type="ORF">GO594_25560</name>
</gene>
<dbReference type="SUPFAM" id="SSF46689">
    <property type="entry name" value="Homeodomain-like"/>
    <property type="match status" value="1"/>
</dbReference>
<dbReference type="InterPro" id="IPR009057">
    <property type="entry name" value="Homeodomain-like_sf"/>
</dbReference>
<accession>A0A1I0URN6</accession>
<dbReference type="FunFam" id="1.10.10.60:FF:000132">
    <property type="entry name" value="AraC family transcriptional regulator"/>
    <property type="match status" value="1"/>
</dbReference>
<dbReference type="Gene3D" id="2.60.120.10">
    <property type="entry name" value="Jelly Rolls"/>
    <property type="match status" value="1"/>
</dbReference>